<sequence length="216" mass="24598">MEQSITHACLVHPHPLECEAVAEWLRRRSYIELVGKCNNLEQITQLPYLKEIDIVVVFAHHAEKTADQILKIRKLYPKLKFLLLAPSPSGESVREVVRSGVSGYIVFEAELDEWERAIRAVSEGKVYYGQEVMLKLAETSMDNYIQEPAPSTRDFLSKREVEILRLVASEYSTNKIASELCISDKTVETHRRNLFQKLGVRNSVGLTKIAVRMGVV</sequence>
<accession>A0A1G7F051</accession>
<proteinExistence type="predicted"/>
<dbReference type="Proteomes" id="UP000198748">
    <property type="component" value="Unassembled WGS sequence"/>
</dbReference>
<organism evidence="3 4">
    <name type="scientific">Dyadobacter soli</name>
    <dbReference type="NCBI Taxonomy" id="659014"/>
    <lineage>
        <taxon>Bacteria</taxon>
        <taxon>Pseudomonadati</taxon>
        <taxon>Bacteroidota</taxon>
        <taxon>Cytophagia</taxon>
        <taxon>Cytophagales</taxon>
        <taxon>Spirosomataceae</taxon>
        <taxon>Dyadobacter</taxon>
    </lineage>
</organism>
<dbReference type="GO" id="GO:0006355">
    <property type="term" value="P:regulation of DNA-templated transcription"/>
    <property type="evidence" value="ECO:0007669"/>
    <property type="project" value="InterPro"/>
</dbReference>
<dbReference type="SUPFAM" id="SSF52172">
    <property type="entry name" value="CheY-like"/>
    <property type="match status" value="1"/>
</dbReference>
<dbReference type="AlphaFoldDB" id="A0A1G7F051"/>
<dbReference type="CDD" id="cd06170">
    <property type="entry name" value="LuxR_C_like"/>
    <property type="match status" value="1"/>
</dbReference>
<evidence type="ECO:0000313" key="4">
    <source>
        <dbReference type="Proteomes" id="UP000198748"/>
    </source>
</evidence>
<dbReference type="PRINTS" id="PR00038">
    <property type="entry name" value="HTHLUXR"/>
</dbReference>
<dbReference type="SUPFAM" id="SSF46894">
    <property type="entry name" value="C-terminal effector domain of the bipartite response regulators"/>
    <property type="match status" value="1"/>
</dbReference>
<evidence type="ECO:0000259" key="2">
    <source>
        <dbReference type="PROSITE" id="PS50043"/>
    </source>
</evidence>
<evidence type="ECO:0000313" key="3">
    <source>
        <dbReference type="EMBL" id="SDE69282.1"/>
    </source>
</evidence>
<dbReference type="InterPro" id="IPR000792">
    <property type="entry name" value="Tscrpt_reg_LuxR_C"/>
</dbReference>
<dbReference type="SMART" id="SM00421">
    <property type="entry name" value="HTH_LUXR"/>
    <property type="match status" value="1"/>
</dbReference>
<dbReference type="InterPro" id="IPR039420">
    <property type="entry name" value="WalR-like"/>
</dbReference>
<name>A0A1G7F051_9BACT</name>
<reference evidence="4" key="1">
    <citation type="submission" date="2016-10" db="EMBL/GenBank/DDBJ databases">
        <authorList>
            <person name="Varghese N."/>
            <person name="Submissions S."/>
        </authorList>
    </citation>
    <scope>NUCLEOTIDE SEQUENCE [LARGE SCALE GENOMIC DNA]</scope>
    <source>
        <strain evidence="4">DSM 25329</strain>
    </source>
</reference>
<feature type="domain" description="HTH luxR-type" evidence="2">
    <location>
        <begin position="149"/>
        <end position="214"/>
    </location>
</feature>
<evidence type="ECO:0000256" key="1">
    <source>
        <dbReference type="ARBA" id="ARBA00023125"/>
    </source>
</evidence>
<gene>
    <name evidence="3" type="ORF">SAMN04487996_106224</name>
</gene>
<dbReference type="OrthoDB" id="881140at2"/>
<dbReference type="PROSITE" id="PS50043">
    <property type="entry name" value="HTH_LUXR_2"/>
    <property type="match status" value="1"/>
</dbReference>
<dbReference type="EMBL" id="FNAN01000006">
    <property type="protein sequence ID" value="SDE69282.1"/>
    <property type="molecule type" value="Genomic_DNA"/>
</dbReference>
<dbReference type="GO" id="GO:0003677">
    <property type="term" value="F:DNA binding"/>
    <property type="evidence" value="ECO:0007669"/>
    <property type="project" value="UniProtKB-KW"/>
</dbReference>
<dbReference type="Gene3D" id="3.40.50.2300">
    <property type="match status" value="1"/>
</dbReference>
<dbReference type="RefSeq" id="WP_090149464.1">
    <property type="nucleotide sequence ID" value="NZ_FNAN01000006.1"/>
</dbReference>
<dbReference type="Pfam" id="PF00196">
    <property type="entry name" value="GerE"/>
    <property type="match status" value="1"/>
</dbReference>
<dbReference type="PANTHER" id="PTHR43214:SF43">
    <property type="entry name" value="TWO-COMPONENT RESPONSE REGULATOR"/>
    <property type="match status" value="1"/>
</dbReference>
<dbReference type="InterPro" id="IPR011006">
    <property type="entry name" value="CheY-like_superfamily"/>
</dbReference>
<dbReference type="PANTHER" id="PTHR43214">
    <property type="entry name" value="TWO-COMPONENT RESPONSE REGULATOR"/>
    <property type="match status" value="1"/>
</dbReference>
<dbReference type="STRING" id="659014.SAMN04487996_106224"/>
<keyword evidence="1 3" id="KW-0238">DNA-binding</keyword>
<keyword evidence="4" id="KW-1185">Reference proteome</keyword>
<dbReference type="InterPro" id="IPR016032">
    <property type="entry name" value="Sig_transdc_resp-reg_C-effctor"/>
</dbReference>
<protein>
    <submittedName>
        <fullName evidence="3">DNA-binding response regulator, NarL/FixJ family, contains REC and HTH domains</fullName>
    </submittedName>
</protein>